<reference evidence="4 5" key="1">
    <citation type="submission" date="2025-04" db="UniProtKB">
        <authorList>
            <consortium name="RefSeq"/>
        </authorList>
    </citation>
    <scope>IDENTIFICATION</scope>
    <source>
        <tissue evidence="4 5">Whole sample</tissue>
    </source>
</reference>
<dbReference type="Proteomes" id="UP000694844">
    <property type="component" value="Chromosome 5"/>
</dbReference>
<dbReference type="KEGG" id="cvn:111138154"/>
<dbReference type="Gene3D" id="3.20.20.80">
    <property type="entry name" value="Glycosidases"/>
    <property type="match status" value="2"/>
</dbReference>
<dbReference type="Gene3D" id="3.90.400.10">
    <property type="entry name" value="Oligo-1,6-glucosidase, Domain 2"/>
    <property type="match status" value="1"/>
</dbReference>
<feature type="transmembrane region" description="Helical" evidence="1">
    <location>
        <begin position="75"/>
        <end position="98"/>
    </location>
</feature>
<accession>A0A8B8F0B4</accession>
<evidence type="ECO:0000313" key="3">
    <source>
        <dbReference type="Proteomes" id="UP000694844"/>
    </source>
</evidence>
<dbReference type="PANTHER" id="PTHR10357">
    <property type="entry name" value="ALPHA-AMYLASE FAMILY MEMBER"/>
    <property type="match status" value="1"/>
</dbReference>
<dbReference type="Pfam" id="PF16028">
    <property type="entry name" value="SLC3A2_N"/>
    <property type="match status" value="1"/>
</dbReference>
<dbReference type="AlphaFoldDB" id="A0A8B8F0B4"/>
<dbReference type="InterPro" id="IPR013780">
    <property type="entry name" value="Glyco_hydro_b"/>
</dbReference>
<keyword evidence="1" id="KW-1133">Transmembrane helix</keyword>
<evidence type="ECO:0000256" key="1">
    <source>
        <dbReference type="SAM" id="Phobius"/>
    </source>
</evidence>
<feature type="domain" description="Glycosyl hydrolase family 13 catalytic" evidence="2">
    <location>
        <begin position="117"/>
        <end position="498"/>
    </location>
</feature>
<evidence type="ECO:0000259" key="2">
    <source>
        <dbReference type="SMART" id="SM00642"/>
    </source>
</evidence>
<dbReference type="PANTHER" id="PTHR10357:SF179">
    <property type="entry name" value="NEUTRAL AND BASIC AMINO ACID TRANSPORT PROTEIN RBAT"/>
    <property type="match status" value="1"/>
</dbReference>
<dbReference type="Pfam" id="PF00128">
    <property type="entry name" value="Alpha-amylase"/>
    <property type="match status" value="1"/>
</dbReference>
<dbReference type="InterPro" id="IPR017853">
    <property type="entry name" value="GH"/>
</dbReference>
<sequence length="627" mass="72244">MEMTDIHEGEEETPLNNGTAVKVHLKENFNNVGIESCVAIKSDRVCDNDTSFSNLGKEELSQYANDPFWKKIRMILLIGFWIGWVTMLVVAIVITVLAQKCPRKPDQKWYEKETVYEILPESYQDTSSKAYNGAAKKGDGVGDIKGIKLQLKYLKDIGNRILYINSMYQSNDEEHLALVDHTKIASLFGTMEDFEDLSKEIKKREMRLIMDFIPNHTGKLSEWFLKSQKKVGKYSDYYIWSPCDPNTYSYPNNWMSVKGGRAWSYDDSRKECYYHQLESDKPDLNLWNPDVKQELESILRFWLNKGVDGFHVQNVQYLYEDKNLKDETLTAGKPGKAYSDFEHNFTVNHHKNIKILQSWKAVLDSYNTKRGREKALFVTAGNDLDTTRSFFDAGVSIVRISPLSQNGTSLSERIETQLKDFNFVRIGWMLSNKDTSRLANIASPLHTKALLTLQETLPGVPFNYYGNEIGMIDHPTLPVPWKYRTPMQWNSKGTGFSQNIKWLSNPDNYTHLNVQTENATGHDYTPLKVYIKLKKLRLKESFQWGKMEVFRDGDLLMYTRKAEGFPGYLVAINFGSDNLTGSFRENKGIPNKVKVVFHTHKKDNTIFNPLEISYKLDAGHAVVLEYD</sequence>
<evidence type="ECO:0000313" key="4">
    <source>
        <dbReference type="RefSeq" id="XP_022345703.1"/>
    </source>
</evidence>
<dbReference type="RefSeq" id="XP_022345703.1">
    <property type="nucleotide sequence ID" value="XM_022489995.1"/>
</dbReference>
<dbReference type="OrthoDB" id="1740265at2759"/>
<proteinExistence type="predicted"/>
<dbReference type="RefSeq" id="XP_022345704.1">
    <property type="nucleotide sequence ID" value="XM_022489996.1"/>
</dbReference>
<dbReference type="InterPro" id="IPR006047">
    <property type="entry name" value="GH13_cat_dom"/>
</dbReference>
<dbReference type="GO" id="GO:0005975">
    <property type="term" value="P:carbohydrate metabolic process"/>
    <property type="evidence" value="ECO:0007669"/>
    <property type="project" value="InterPro"/>
</dbReference>
<dbReference type="SMART" id="SM00642">
    <property type="entry name" value="Aamy"/>
    <property type="match status" value="1"/>
</dbReference>
<evidence type="ECO:0000313" key="5">
    <source>
        <dbReference type="RefSeq" id="XP_022345704.1"/>
    </source>
</evidence>
<dbReference type="GeneID" id="111138154"/>
<dbReference type="InterPro" id="IPR031984">
    <property type="entry name" value="SLC3A2_N"/>
</dbReference>
<keyword evidence="1" id="KW-0472">Membrane</keyword>
<gene>
    <name evidence="4 5" type="primary">LOC111138154</name>
</gene>
<organism evidence="3 5">
    <name type="scientific">Crassostrea virginica</name>
    <name type="common">Eastern oyster</name>
    <dbReference type="NCBI Taxonomy" id="6565"/>
    <lineage>
        <taxon>Eukaryota</taxon>
        <taxon>Metazoa</taxon>
        <taxon>Spiralia</taxon>
        <taxon>Lophotrochozoa</taxon>
        <taxon>Mollusca</taxon>
        <taxon>Bivalvia</taxon>
        <taxon>Autobranchia</taxon>
        <taxon>Pteriomorphia</taxon>
        <taxon>Ostreida</taxon>
        <taxon>Ostreoidea</taxon>
        <taxon>Ostreidae</taxon>
        <taxon>Crassostrea</taxon>
    </lineage>
</organism>
<keyword evidence="3" id="KW-1185">Reference proteome</keyword>
<keyword evidence="1" id="KW-0812">Transmembrane</keyword>
<dbReference type="InterPro" id="IPR045857">
    <property type="entry name" value="O16G_dom_2"/>
</dbReference>
<protein>
    <submittedName>
        <fullName evidence="4 5">Neutral and basic amino acid transport protein rBAT-like</fullName>
    </submittedName>
</protein>
<dbReference type="SUPFAM" id="SSF51445">
    <property type="entry name" value="(Trans)glycosidases"/>
    <property type="match status" value="1"/>
</dbReference>
<dbReference type="Gene3D" id="2.60.40.1180">
    <property type="entry name" value="Golgi alpha-mannosidase II"/>
    <property type="match status" value="1"/>
</dbReference>
<name>A0A8B8F0B4_CRAVI</name>